<keyword evidence="3" id="KW-1185">Reference proteome</keyword>
<accession>A0A9P7EBI0</accession>
<dbReference type="AlphaFoldDB" id="A0A9P7EBI0"/>
<sequence length="58" mass="6227">MEELKATTKSKPISHSLMGNLSMFSPELLYPQATPSSPLHIPLSFPIGSPAAVPLRLP</sequence>
<comment type="caution">
    <text evidence="2">The sequence shown here is derived from an EMBL/GenBank/DDBJ whole genome shotgun (WGS) entry which is preliminary data.</text>
</comment>
<evidence type="ECO:0000313" key="2">
    <source>
        <dbReference type="EMBL" id="KAG1816526.1"/>
    </source>
</evidence>
<gene>
    <name evidence="2" type="ORF">BJ212DRAFT_1355226</name>
    <name evidence="1" type="ORF">BJ212DRAFT_1408358</name>
</gene>
<evidence type="ECO:0000313" key="1">
    <source>
        <dbReference type="EMBL" id="KAG1796493.1"/>
    </source>
</evidence>
<dbReference type="Proteomes" id="UP000807769">
    <property type="component" value="Unassembled WGS sequence"/>
</dbReference>
<dbReference type="OrthoDB" id="2691788at2759"/>
<dbReference type="RefSeq" id="XP_041193199.1">
    <property type="nucleotide sequence ID" value="XM_041335659.1"/>
</dbReference>
<protein>
    <submittedName>
        <fullName evidence="2">Uncharacterized protein</fullName>
    </submittedName>
</protein>
<organism evidence="2 3">
    <name type="scientific">Suillus subaureus</name>
    <dbReference type="NCBI Taxonomy" id="48587"/>
    <lineage>
        <taxon>Eukaryota</taxon>
        <taxon>Fungi</taxon>
        <taxon>Dikarya</taxon>
        <taxon>Basidiomycota</taxon>
        <taxon>Agaricomycotina</taxon>
        <taxon>Agaricomycetes</taxon>
        <taxon>Agaricomycetidae</taxon>
        <taxon>Boletales</taxon>
        <taxon>Suillineae</taxon>
        <taxon>Suillaceae</taxon>
        <taxon>Suillus</taxon>
    </lineage>
</organism>
<reference evidence="2" key="1">
    <citation type="journal article" date="2020" name="New Phytol.">
        <title>Comparative genomics reveals dynamic genome evolution in host specialist ectomycorrhizal fungi.</title>
        <authorList>
            <person name="Lofgren L.A."/>
            <person name="Nguyen N.H."/>
            <person name="Vilgalys R."/>
            <person name="Ruytinx J."/>
            <person name="Liao H.L."/>
            <person name="Branco S."/>
            <person name="Kuo A."/>
            <person name="LaButti K."/>
            <person name="Lipzen A."/>
            <person name="Andreopoulos W."/>
            <person name="Pangilinan J."/>
            <person name="Riley R."/>
            <person name="Hundley H."/>
            <person name="Na H."/>
            <person name="Barry K."/>
            <person name="Grigoriev I.V."/>
            <person name="Stajich J.E."/>
            <person name="Kennedy P.G."/>
        </authorList>
    </citation>
    <scope>NUCLEOTIDE SEQUENCE</scope>
    <source>
        <strain evidence="2">MN1</strain>
    </source>
</reference>
<proteinExistence type="predicted"/>
<dbReference type="EMBL" id="JABBWG010000261">
    <property type="protein sequence ID" value="KAG1796493.1"/>
    <property type="molecule type" value="Genomic_DNA"/>
</dbReference>
<evidence type="ECO:0000313" key="3">
    <source>
        <dbReference type="Proteomes" id="UP000807769"/>
    </source>
</evidence>
<name>A0A9P7EBI0_9AGAM</name>
<dbReference type="GeneID" id="64629676"/>
<dbReference type="EMBL" id="JABBWG010000016">
    <property type="protein sequence ID" value="KAG1816526.1"/>
    <property type="molecule type" value="Genomic_DNA"/>
</dbReference>